<organism evidence="9 10">
    <name type="scientific">Rubripirellula reticaptiva</name>
    <dbReference type="NCBI Taxonomy" id="2528013"/>
    <lineage>
        <taxon>Bacteria</taxon>
        <taxon>Pseudomonadati</taxon>
        <taxon>Planctomycetota</taxon>
        <taxon>Planctomycetia</taxon>
        <taxon>Pirellulales</taxon>
        <taxon>Pirellulaceae</taxon>
        <taxon>Rubripirellula</taxon>
    </lineage>
</organism>
<name>A0A5C6ENG3_9BACT</name>
<evidence type="ECO:0000256" key="1">
    <source>
        <dbReference type="ARBA" id="ARBA00000971"/>
    </source>
</evidence>
<dbReference type="RefSeq" id="WP_146535858.1">
    <property type="nucleotide sequence ID" value="NZ_SJPX01000004.1"/>
</dbReference>
<evidence type="ECO:0000313" key="9">
    <source>
        <dbReference type="EMBL" id="TWU49637.1"/>
    </source>
</evidence>
<dbReference type="GO" id="GO:0003755">
    <property type="term" value="F:peptidyl-prolyl cis-trans isomerase activity"/>
    <property type="evidence" value="ECO:0007669"/>
    <property type="project" value="UniProtKB-UniRule"/>
</dbReference>
<protein>
    <recommendedName>
        <fullName evidence="6">Peptidyl-prolyl cis-trans isomerase</fullName>
        <ecNumber evidence="6">5.2.1.8</ecNumber>
    </recommendedName>
</protein>
<comment type="caution">
    <text evidence="9">The sequence shown here is derived from an EMBL/GenBank/DDBJ whole genome shotgun (WGS) entry which is preliminary data.</text>
</comment>
<comment type="similarity">
    <text evidence="2 6">Belongs to the FKBP-type PPIase family.</text>
</comment>
<gene>
    <name evidence="9" type="ORF">Poly59_42590</name>
</gene>
<evidence type="ECO:0000256" key="7">
    <source>
        <dbReference type="SAM" id="SignalP"/>
    </source>
</evidence>
<feature type="signal peptide" evidence="7">
    <location>
        <begin position="1"/>
        <end position="24"/>
    </location>
</feature>
<evidence type="ECO:0000256" key="4">
    <source>
        <dbReference type="ARBA" id="ARBA00023235"/>
    </source>
</evidence>
<dbReference type="PANTHER" id="PTHR43811">
    <property type="entry name" value="FKBP-TYPE PEPTIDYL-PROLYL CIS-TRANS ISOMERASE FKPA"/>
    <property type="match status" value="1"/>
</dbReference>
<reference evidence="9 10" key="1">
    <citation type="submission" date="2019-02" db="EMBL/GenBank/DDBJ databases">
        <title>Deep-cultivation of Planctomycetes and their phenomic and genomic characterization uncovers novel biology.</title>
        <authorList>
            <person name="Wiegand S."/>
            <person name="Jogler M."/>
            <person name="Boedeker C."/>
            <person name="Pinto D."/>
            <person name="Vollmers J."/>
            <person name="Rivas-Marin E."/>
            <person name="Kohn T."/>
            <person name="Peeters S.H."/>
            <person name="Heuer A."/>
            <person name="Rast P."/>
            <person name="Oberbeckmann S."/>
            <person name="Bunk B."/>
            <person name="Jeske O."/>
            <person name="Meyerdierks A."/>
            <person name="Storesund J.E."/>
            <person name="Kallscheuer N."/>
            <person name="Luecker S."/>
            <person name="Lage O.M."/>
            <person name="Pohl T."/>
            <person name="Merkel B.J."/>
            <person name="Hornburger P."/>
            <person name="Mueller R.-W."/>
            <person name="Bruemmer F."/>
            <person name="Labrenz M."/>
            <person name="Spormann A.M."/>
            <person name="Op Den Camp H."/>
            <person name="Overmann J."/>
            <person name="Amann R."/>
            <person name="Jetten M.S.M."/>
            <person name="Mascher T."/>
            <person name="Medema M.H."/>
            <person name="Devos D.P."/>
            <person name="Kaster A.-K."/>
            <person name="Ovreas L."/>
            <person name="Rohde M."/>
            <person name="Galperin M.Y."/>
            <person name="Jogler C."/>
        </authorList>
    </citation>
    <scope>NUCLEOTIDE SEQUENCE [LARGE SCALE GENOMIC DNA]</scope>
    <source>
        <strain evidence="9 10">Poly59</strain>
    </source>
</reference>
<dbReference type="OrthoDB" id="280278at2"/>
<feature type="domain" description="PPIase FKBP-type" evidence="8">
    <location>
        <begin position="66"/>
        <end position="151"/>
    </location>
</feature>
<keyword evidence="7" id="KW-0732">Signal</keyword>
<keyword evidence="10" id="KW-1185">Reference proteome</keyword>
<comment type="catalytic activity">
    <reaction evidence="1 5 6">
        <text>[protein]-peptidylproline (omega=180) = [protein]-peptidylproline (omega=0)</text>
        <dbReference type="Rhea" id="RHEA:16237"/>
        <dbReference type="Rhea" id="RHEA-COMP:10747"/>
        <dbReference type="Rhea" id="RHEA-COMP:10748"/>
        <dbReference type="ChEBI" id="CHEBI:83833"/>
        <dbReference type="ChEBI" id="CHEBI:83834"/>
        <dbReference type="EC" id="5.2.1.8"/>
    </reaction>
</comment>
<keyword evidence="4 5" id="KW-0413">Isomerase</keyword>
<dbReference type="InterPro" id="IPR001179">
    <property type="entry name" value="PPIase_FKBP_dom"/>
</dbReference>
<dbReference type="SUPFAM" id="SSF54534">
    <property type="entry name" value="FKBP-like"/>
    <property type="match status" value="1"/>
</dbReference>
<evidence type="ECO:0000259" key="8">
    <source>
        <dbReference type="PROSITE" id="PS50059"/>
    </source>
</evidence>
<evidence type="ECO:0000256" key="3">
    <source>
        <dbReference type="ARBA" id="ARBA00023110"/>
    </source>
</evidence>
<dbReference type="InterPro" id="IPR046357">
    <property type="entry name" value="PPIase_dom_sf"/>
</dbReference>
<evidence type="ECO:0000313" key="10">
    <source>
        <dbReference type="Proteomes" id="UP000317977"/>
    </source>
</evidence>
<dbReference type="PROSITE" id="PS50059">
    <property type="entry name" value="FKBP_PPIASE"/>
    <property type="match status" value="1"/>
</dbReference>
<dbReference type="AlphaFoldDB" id="A0A5C6ENG3"/>
<keyword evidence="3 5" id="KW-0697">Rotamase</keyword>
<accession>A0A5C6ENG3</accession>
<dbReference type="Pfam" id="PF00254">
    <property type="entry name" value="FKBP_C"/>
    <property type="match status" value="1"/>
</dbReference>
<evidence type="ECO:0000256" key="6">
    <source>
        <dbReference type="RuleBase" id="RU003915"/>
    </source>
</evidence>
<dbReference type="PANTHER" id="PTHR43811:SF19">
    <property type="entry name" value="39 KDA FK506-BINDING NUCLEAR PROTEIN"/>
    <property type="match status" value="1"/>
</dbReference>
<proteinExistence type="inferred from homology"/>
<feature type="chain" id="PRO_5022934940" description="Peptidyl-prolyl cis-trans isomerase" evidence="7">
    <location>
        <begin position="25"/>
        <end position="151"/>
    </location>
</feature>
<dbReference type="EMBL" id="SJPX01000004">
    <property type="protein sequence ID" value="TWU49637.1"/>
    <property type="molecule type" value="Genomic_DNA"/>
</dbReference>
<sequence precursor="true">MQTFFSFHRFTFLIAALACLTAVSCSGPKRGPSAVDADAETEFTTTDSGLKYRILRKGSGEKPIATNRVTVDYSGWLDNGQIFDSSYNRNESTTFLLTQVIPGWTEGLQYVSKGGMIELEIPSNLGYGPGGTPGIPPNSTLHFKVELHEIR</sequence>
<dbReference type="Proteomes" id="UP000317977">
    <property type="component" value="Unassembled WGS sequence"/>
</dbReference>
<evidence type="ECO:0000256" key="5">
    <source>
        <dbReference type="PROSITE-ProRule" id="PRU00277"/>
    </source>
</evidence>
<evidence type="ECO:0000256" key="2">
    <source>
        <dbReference type="ARBA" id="ARBA00006577"/>
    </source>
</evidence>
<dbReference type="EC" id="5.2.1.8" evidence="6"/>
<dbReference type="Gene3D" id="3.10.50.40">
    <property type="match status" value="1"/>
</dbReference>